<name>A0ABZ3FNI2_9ACTN</name>
<gene>
    <name evidence="1" type="ORF">AADG42_03330</name>
</gene>
<sequence>MSGLTINDVLDDSILVYVEDHGAFVDWITQQTGGGSEQMTLDLPRQQITYVPKLHKRDEVVARIHLLGSVADNPRSALWAWANPQFTDSPVVAMSQRIREFGESRGIPELASGELPVPDDEPGTDRLAEFATRMAAVSCRISGIPTAQIMAGGGTRVVMLVDAAGFMPAPPSGIRFPRILMSAISAPGWVHDHRRAVQGYAQARNLPYGWEPNFSALNIGFPEGNVRVAFDPQGRIADVQAQFAPPPA</sequence>
<dbReference type="RefSeq" id="WP_425307808.1">
    <property type="nucleotide sequence ID" value="NZ_CP154795.1"/>
</dbReference>
<keyword evidence="2" id="KW-1185">Reference proteome</keyword>
<dbReference type="Proteomes" id="UP001442841">
    <property type="component" value="Chromosome"/>
</dbReference>
<protein>
    <submittedName>
        <fullName evidence="1">DUF6882 domain-containing protein</fullName>
    </submittedName>
</protein>
<proteinExistence type="predicted"/>
<accession>A0ABZ3FNI2</accession>
<organism evidence="1 2">
    <name type="scientific">Ammonicoccus fulvus</name>
    <dbReference type="NCBI Taxonomy" id="3138240"/>
    <lineage>
        <taxon>Bacteria</taxon>
        <taxon>Bacillati</taxon>
        <taxon>Actinomycetota</taxon>
        <taxon>Actinomycetes</taxon>
        <taxon>Propionibacteriales</taxon>
        <taxon>Propionibacteriaceae</taxon>
        <taxon>Ammonicoccus</taxon>
    </lineage>
</organism>
<dbReference type="Pfam" id="PF21813">
    <property type="entry name" value="DUF6882"/>
    <property type="match status" value="1"/>
</dbReference>
<reference evidence="1 2" key="1">
    <citation type="submission" date="2024-04" db="EMBL/GenBank/DDBJ databases">
        <title>Isolation of an actinomycete strain from pig manure.</title>
        <authorList>
            <person name="Gong T."/>
            <person name="Yu Z."/>
            <person name="An M."/>
            <person name="Wei C."/>
            <person name="Yang W."/>
            <person name="Liu L."/>
        </authorList>
    </citation>
    <scope>NUCLEOTIDE SEQUENCE [LARGE SCALE GENOMIC DNA]</scope>
    <source>
        <strain evidence="1 2">ZF39</strain>
    </source>
</reference>
<dbReference type="EMBL" id="CP154795">
    <property type="protein sequence ID" value="XAN06378.1"/>
    <property type="molecule type" value="Genomic_DNA"/>
</dbReference>
<evidence type="ECO:0000313" key="1">
    <source>
        <dbReference type="EMBL" id="XAN06378.1"/>
    </source>
</evidence>
<dbReference type="InterPro" id="IPR049249">
    <property type="entry name" value="DUF6882"/>
</dbReference>
<evidence type="ECO:0000313" key="2">
    <source>
        <dbReference type="Proteomes" id="UP001442841"/>
    </source>
</evidence>